<reference evidence="2" key="2">
    <citation type="submission" date="2023-05" db="EMBL/GenBank/DDBJ databases">
        <authorList>
            <consortium name="Lawrence Berkeley National Laboratory"/>
            <person name="Steindorff A."/>
            <person name="Hensen N."/>
            <person name="Bonometti L."/>
            <person name="Westerberg I."/>
            <person name="Brannstrom I.O."/>
            <person name="Guillou S."/>
            <person name="Cros-Aarteil S."/>
            <person name="Calhoun S."/>
            <person name="Haridas S."/>
            <person name="Kuo A."/>
            <person name="Mondo S."/>
            <person name="Pangilinan J."/>
            <person name="Riley R."/>
            <person name="Labutti K."/>
            <person name="Andreopoulos B."/>
            <person name="Lipzen A."/>
            <person name="Chen C."/>
            <person name="Yanf M."/>
            <person name="Daum C."/>
            <person name="Ng V."/>
            <person name="Clum A."/>
            <person name="Ohm R."/>
            <person name="Martin F."/>
            <person name="Silar P."/>
            <person name="Natvig D."/>
            <person name="Lalanne C."/>
            <person name="Gautier V."/>
            <person name="Ament-Velasquez S.L."/>
            <person name="Kruys A."/>
            <person name="Hutchinson M.I."/>
            <person name="Powell A.J."/>
            <person name="Barry K."/>
            <person name="Miller A.N."/>
            <person name="Grigoriev I.V."/>
            <person name="Debuchy R."/>
            <person name="Gladieux P."/>
            <person name="Thoren M.H."/>
            <person name="Johannesson H."/>
        </authorList>
    </citation>
    <scope>NUCLEOTIDE SEQUENCE</scope>
    <source>
        <strain evidence="2">CBS 508.74</strain>
    </source>
</reference>
<dbReference type="EMBL" id="MU853336">
    <property type="protein sequence ID" value="KAK4114761.1"/>
    <property type="molecule type" value="Genomic_DNA"/>
</dbReference>
<dbReference type="AlphaFoldDB" id="A0AAN6TI07"/>
<dbReference type="Proteomes" id="UP001302812">
    <property type="component" value="Unassembled WGS sequence"/>
</dbReference>
<keyword evidence="3" id="KW-1185">Reference proteome</keyword>
<dbReference type="CDD" id="cd09917">
    <property type="entry name" value="F-box_SF"/>
    <property type="match status" value="1"/>
</dbReference>
<name>A0AAN6TI07_9PEZI</name>
<protein>
    <recommendedName>
        <fullName evidence="1">F-box domain-containing protein</fullName>
    </recommendedName>
</protein>
<dbReference type="InterPro" id="IPR001810">
    <property type="entry name" value="F-box_dom"/>
</dbReference>
<dbReference type="InterPro" id="IPR036047">
    <property type="entry name" value="F-box-like_dom_sf"/>
</dbReference>
<feature type="domain" description="F-box" evidence="1">
    <location>
        <begin position="1"/>
        <end position="49"/>
    </location>
</feature>
<reference evidence="2" key="1">
    <citation type="journal article" date="2023" name="Mol. Phylogenet. Evol.">
        <title>Genome-scale phylogeny and comparative genomics of the fungal order Sordariales.</title>
        <authorList>
            <person name="Hensen N."/>
            <person name="Bonometti L."/>
            <person name="Westerberg I."/>
            <person name="Brannstrom I.O."/>
            <person name="Guillou S."/>
            <person name="Cros-Aarteil S."/>
            <person name="Calhoun S."/>
            <person name="Haridas S."/>
            <person name="Kuo A."/>
            <person name="Mondo S."/>
            <person name="Pangilinan J."/>
            <person name="Riley R."/>
            <person name="LaButti K."/>
            <person name="Andreopoulos B."/>
            <person name="Lipzen A."/>
            <person name="Chen C."/>
            <person name="Yan M."/>
            <person name="Daum C."/>
            <person name="Ng V."/>
            <person name="Clum A."/>
            <person name="Steindorff A."/>
            <person name="Ohm R.A."/>
            <person name="Martin F."/>
            <person name="Silar P."/>
            <person name="Natvig D.O."/>
            <person name="Lalanne C."/>
            <person name="Gautier V."/>
            <person name="Ament-Velasquez S.L."/>
            <person name="Kruys A."/>
            <person name="Hutchinson M.I."/>
            <person name="Powell A.J."/>
            <person name="Barry K."/>
            <person name="Miller A.N."/>
            <person name="Grigoriev I.V."/>
            <person name="Debuchy R."/>
            <person name="Gladieux P."/>
            <person name="Hiltunen Thoren M."/>
            <person name="Johannesson H."/>
        </authorList>
    </citation>
    <scope>NUCLEOTIDE SEQUENCE</scope>
    <source>
        <strain evidence="2">CBS 508.74</strain>
    </source>
</reference>
<evidence type="ECO:0000259" key="1">
    <source>
        <dbReference type="PROSITE" id="PS50181"/>
    </source>
</evidence>
<sequence length="474" mass="52817">MNIHCLPAELVDNIACCLESRDILNLRLVCGHFYKYSAGAFTTAFFSSITFDFCPGPFQRLQRIAQDDHLRLHVLQVTIGRSASCHHSAYLPTGSERYCQTRIPVDHPLNLSPGVNAIIADLANTLSGFPNLGRLCIKDDILPSPEPWTVPFDGPFLLDTVHVGLLAVARANLPLKSFRILCALPTYHWVSNLHPSDLRSAPGPLWESHLIDLALVYDFAHDDLIRFVPPLAGLVVHAKSLRALHLRFFPCKLYRLLAAAIPAEIPNRESKLEILDFKSTQDMVPDVLIAFVSLFCHSLEHLYVQDIKLVSSGKDWATILSHWAQTLSKLRSFGFHHLRQYGEKLTFFDGVVSWDDPPEGKMEYTVVNYGVAGSNGVAGVKYQGGAEGAGRVLARMVATSYDILFYIDPQVGHQVSDGAVSRLGSIRDEYLIGGRLTAKRVRRDFKPTQLYLGEKDQPPPVPFSLWHTVCQQAP</sequence>
<organism evidence="2 3">
    <name type="scientific">Canariomyces notabilis</name>
    <dbReference type="NCBI Taxonomy" id="2074819"/>
    <lineage>
        <taxon>Eukaryota</taxon>
        <taxon>Fungi</taxon>
        <taxon>Dikarya</taxon>
        <taxon>Ascomycota</taxon>
        <taxon>Pezizomycotina</taxon>
        <taxon>Sordariomycetes</taxon>
        <taxon>Sordariomycetidae</taxon>
        <taxon>Sordariales</taxon>
        <taxon>Chaetomiaceae</taxon>
        <taxon>Canariomyces</taxon>
    </lineage>
</organism>
<evidence type="ECO:0000313" key="3">
    <source>
        <dbReference type="Proteomes" id="UP001302812"/>
    </source>
</evidence>
<gene>
    <name evidence="2" type="ORF">N656DRAFT_544685</name>
</gene>
<proteinExistence type="predicted"/>
<accession>A0AAN6TI07</accession>
<evidence type="ECO:0000313" key="2">
    <source>
        <dbReference type="EMBL" id="KAK4114761.1"/>
    </source>
</evidence>
<dbReference type="GeneID" id="89934152"/>
<dbReference type="SUPFAM" id="SSF81383">
    <property type="entry name" value="F-box domain"/>
    <property type="match status" value="1"/>
</dbReference>
<comment type="caution">
    <text evidence="2">The sequence shown here is derived from an EMBL/GenBank/DDBJ whole genome shotgun (WGS) entry which is preliminary data.</text>
</comment>
<dbReference type="RefSeq" id="XP_064672331.1">
    <property type="nucleotide sequence ID" value="XM_064810028.1"/>
</dbReference>
<dbReference type="PROSITE" id="PS50181">
    <property type="entry name" value="FBOX"/>
    <property type="match status" value="1"/>
</dbReference>